<keyword evidence="3" id="KW-1185">Reference proteome</keyword>
<dbReference type="Proteomes" id="UP000076078">
    <property type="component" value="Unassembled WGS sequence"/>
</dbReference>
<dbReference type="GO" id="GO:0000175">
    <property type="term" value="F:3'-5'-RNA exonuclease activity"/>
    <property type="evidence" value="ECO:0007669"/>
    <property type="project" value="TreeGrafter"/>
</dbReference>
<dbReference type="GO" id="GO:0004519">
    <property type="term" value="F:endonuclease activity"/>
    <property type="evidence" value="ECO:0007669"/>
    <property type="project" value="UniProtKB-KW"/>
</dbReference>
<dbReference type="STRING" id="361077.A0A152A5B5"/>
<dbReference type="InterPro" id="IPR050410">
    <property type="entry name" value="CCR4/nocturin_mRNA_transcr"/>
</dbReference>
<proteinExistence type="predicted"/>
<dbReference type="AlphaFoldDB" id="A0A152A5B5"/>
<keyword evidence="2" id="KW-0378">Hydrolase</keyword>
<dbReference type="InterPro" id="IPR005135">
    <property type="entry name" value="Endo/exonuclease/phosphatase"/>
</dbReference>
<dbReference type="InParanoid" id="A0A152A5B5"/>
<dbReference type="EMBL" id="LODT01000011">
    <property type="protein sequence ID" value="KYR01265.1"/>
    <property type="molecule type" value="Genomic_DNA"/>
</dbReference>
<keyword evidence="2" id="KW-0269">Exonuclease</keyword>
<dbReference type="SUPFAM" id="SSF56219">
    <property type="entry name" value="DNase I-like"/>
    <property type="match status" value="1"/>
</dbReference>
<reference evidence="2 3" key="1">
    <citation type="submission" date="2015-12" db="EMBL/GenBank/DDBJ databases">
        <title>Dictyostelia acquired genes for synthesis and detection of signals that induce cell-type specialization by lateral gene transfer from prokaryotes.</title>
        <authorList>
            <person name="Gloeckner G."/>
            <person name="Schaap P."/>
        </authorList>
    </citation>
    <scope>NUCLEOTIDE SEQUENCE [LARGE SCALE GENOMIC DNA]</scope>
    <source>
        <strain evidence="2 3">TK</strain>
    </source>
</reference>
<name>A0A152A5B5_TIELA</name>
<dbReference type="PANTHER" id="PTHR12121:SF34">
    <property type="entry name" value="PROTEIN ANGEL"/>
    <property type="match status" value="1"/>
</dbReference>
<dbReference type="FunCoup" id="A0A152A5B5">
    <property type="interactions" value="641"/>
</dbReference>
<gene>
    <name evidence="2" type="ORF">DLAC_02388</name>
</gene>
<evidence type="ECO:0000313" key="2">
    <source>
        <dbReference type="EMBL" id="KYR01265.1"/>
    </source>
</evidence>
<dbReference type="PANTHER" id="PTHR12121">
    <property type="entry name" value="CARBON CATABOLITE REPRESSOR PROTEIN 4"/>
    <property type="match status" value="1"/>
</dbReference>
<dbReference type="InterPro" id="IPR036691">
    <property type="entry name" value="Endo/exonu/phosph_ase_sf"/>
</dbReference>
<organism evidence="2 3">
    <name type="scientific">Tieghemostelium lacteum</name>
    <name type="common">Slime mold</name>
    <name type="synonym">Dictyostelium lacteum</name>
    <dbReference type="NCBI Taxonomy" id="361077"/>
    <lineage>
        <taxon>Eukaryota</taxon>
        <taxon>Amoebozoa</taxon>
        <taxon>Evosea</taxon>
        <taxon>Eumycetozoa</taxon>
        <taxon>Dictyostelia</taxon>
        <taxon>Dictyosteliales</taxon>
        <taxon>Raperosteliaceae</taxon>
        <taxon>Tieghemostelium</taxon>
    </lineage>
</organism>
<sequence>MEKIIIFPPIPVVHVPITLFNSNKQAIDSKYILECNWFIDDEIVQSFNDNVDHHIGTQLKRTSSTSLLSLVTSIDQPKTLTYIPTLKDANKTLKVTCKFKSKILNLIPDTSIFQYEHKVLSSKSNSQREIYYLDNSLNHPNNNTINNNNFSSSKSNLGASLQNYRVIQYNILADGYVSKFIFPYCEPYALFYQYYRKYLIGKQILQYNPDIIGLQEVEDSYVDLFKEMEECGYVRSPPFSNCTGLPITPGAAQEGCVIFYRSSRFQVISHLLIRYQTINAQTCSVPNSILTLEQYQLLLQEPIFKPILEKVMPFTDHHTKHVLLLLQDKQTQRIFVAASIHNYWGSISKMEFNYQFQCLQIVILSMILENFLRSNQLPLDTGVVLCGDFNAGPESESYKFLSKGFFSDTAKITIPFQSPFIFKSIYSQLPYGEPRFTTYTKSFQGNIDQIFINNSFQTHSILDISDRSLYNEFGYLPSIVLGSDHILLLSDIELKK</sequence>
<dbReference type="Gene3D" id="3.60.10.10">
    <property type="entry name" value="Endonuclease/exonuclease/phosphatase"/>
    <property type="match status" value="1"/>
</dbReference>
<comment type="caution">
    <text evidence="2">The sequence shown here is derived from an EMBL/GenBank/DDBJ whole genome shotgun (WGS) entry which is preliminary data.</text>
</comment>
<dbReference type="OMA" id="QYNILAD"/>
<keyword evidence="2" id="KW-0540">Nuclease</keyword>
<evidence type="ECO:0000313" key="3">
    <source>
        <dbReference type="Proteomes" id="UP000076078"/>
    </source>
</evidence>
<dbReference type="OrthoDB" id="21040at2759"/>
<protein>
    <submittedName>
        <fullName evidence="2">Endonuclease/exonuclease/phosphatase domain-containing protein</fullName>
    </submittedName>
</protein>
<dbReference type="Pfam" id="PF03372">
    <property type="entry name" value="Exo_endo_phos"/>
    <property type="match status" value="1"/>
</dbReference>
<keyword evidence="2" id="KW-0255">Endonuclease</keyword>
<accession>A0A152A5B5</accession>
<evidence type="ECO:0000259" key="1">
    <source>
        <dbReference type="Pfam" id="PF03372"/>
    </source>
</evidence>
<feature type="domain" description="Endonuclease/exonuclease/phosphatase" evidence="1">
    <location>
        <begin position="370"/>
        <end position="485"/>
    </location>
</feature>